<reference evidence="2 3" key="1">
    <citation type="submission" date="2015-10" db="EMBL/GenBank/DDBJ databases">
        <title>Corynebacteirum lowii and Corynebacterium oculi species nova, derived from human clinical disease and and emended description of Corynebacterium mastiditis.</title>
        <authorList>
            <person name="Bernard K."/>
            <person name="Pacheco A.L."/>
            <person name="Mcdougall C."/>
            <person name="Burtx T."/>
            <person name="Weibe D."/>
            <person name="Tyler S."/>
            <person name="Olson A.B."/>
            <person name="Cnockaert M."/>
            <person name="Eguchi H."/>
            <person name="Kuwahara T."/>
            <person name="Nakayama-Imaohji H."/>
            <person name="Boudewijins M."/>
            <person name="Van Hoecke F."/>
            <person name="Bernier A.-M."/>
            <person name="Vandamme P."/>
        </authorList>
    </citation>
    <scope>NUCLEOTIDE SEQUENCE [LARGE SCALE GENOMIC DNA]</scope>
    <source>
        <strain evidence="2 3">NML 130206</strain>
    </source>
</reference>
<protein>
    <submittedName>
        <fullName evidence="2">Helix-turn-helix protein</fullName>
    </submittedName>
</protein>
<dbReference type="Proteomes" id="UP000050488">
    <property type="component" value="Unassembled WGS sequence"/>
</dbReference>
<dbReference type="AlphaFoldDB" id="A0A0N8W0N7"/>
<comment type="caution">
    <text evidence="2">The sequence shown here is derived from an EMBL/GenBank/DDBJ whole genome shotgun (WGS) entry which is preliminary data.</text>
</comment>
<dbReference type="GO" id="GO:0003677">
    <property type="term" value="F:DNA binding"/>
    <property type="evidence" value="ECO:0007669"/>
    <property type="project" value="InterPro"/>
</dbReference>
<dbReference type="InterPro" id="IPR010982">
    <property type="entry name" value="Lambda_DNA-bd_dom_sf"/>
</dbReference>
<keyword evidence="3" id="KW-1185">Reference proteome</keyword>
<dbReference type="Pfam" id="PF01381">
    <property type="entry name" value="HTH_3"/>
    <property type="match status" value="1"/>
</dbReference>
<feature type="domain" description="HTH cro/C1-type" evidence="1">
    <location>
        <begin position="1"/>
        <end position="58"/>
    </location>
</feature>
<accession>A0A0N8W0N7</accession>
<name>A0A0N8W0N7_9CORY</name>
<proteinExistence type="predicted"/>
<evidence type="ECO:0000259" key="1">
    <source>
        <dbReference type="PROSITE" id="PS50943"/>
    </source>
</evidence>
<dbReference type="PATRIC" id="fig|1544413.3.peg.266"/>
<dbReference type="EMBL" id="LKEV01000001">
    <property type="protein sequence ID" value="KQB87210.1"/>
    <property type="molecule type" value="Genomic_DNA"/>
</dbReference>
<gene>
    <name evidence="2" type="ORF">Clow_00263</name>
</gene>
<dbReference type="CDD" id="cd00093">
    <property type="entry name" value="HTH_XRE"/>
    <property type="match status" value="1"/>
</dbReference>
<dbReference type="PROSITE" id="PS50943">
    <property type="entry name" value="HTH_CROC1"/>
    <property type="match status" value="1"/>
</dbReference>
<dbReference type="Gene3D" id="1.10.260.40">
    <property type="entry name" value="lambda repressor-like DNA-binding domains"/>
    <property type="match status" value="1"/>
</dbReference>
<dbReference type="InterPro" id="IPR001387">
    <property type="entry name" value="Cro/C1-type_HTH"/>
</dbReference>
<dbReference type="STRING" id="1544413.Clow_00263"/>
<organism evidence="2 3">
    <name type="scientific">Corynebacterium lowii</name>
    <dbReference type="NCBI Taxonomy" id="1544413"/>
    <lineage>
        <taxon>Bacteria</taxon>
        <taxon>Bacillati</taxon>
        <taxon>Actinomycetota</taxon>
        <taxon>Actinomycetes</taxon>
        <taxon>Mycobacteriales</taxon>
        <taxon>Corynebacteriaceae</taxon>
        <taxon>Corynebacterium</taxon>
    </lineage>
</organism>
<evidence type="ECO:0000313" key="2">
    <source>
        <dbReference type="EMBL" id="KQB87210.1"/>
    </source>
</evidence>
<dbReference type="SUPFAM" id="SSF47413">
    <property type="entry name" value="lambda repressor-like DNA-binding domains"/>
    <property type="match status" value="1"/>
</dbReference>
<evidence type="ECO:0000313" key="3">
    <source>
        <dbReference type="Proteomes" id="UP000050488"/>
    </source>
</evidence>
<sequence>MRRIREMLGLTRDEATARIEPPKLTSAMLARIETGERGLSVEELVQLAVAYQVPPATILIPWSQEDIAKPPALSGADYKLPLEGAQNWTLSYEYPPYPSAITRFGSAIQGAINARLYANPATLLALSNDPTPDNYIARTTKELDAFLEPLTQAIENFYTEVADFCRFDPRPHFEGFEESEQNGSWPASLDPLLLKAITEDPTTALAKLEEKRAKVAELKHAYLSGYGKDAVYSTIGPLRNFPETVEQRCAALIYYPKISTAITYAYNQQTKTR</sequence>